<evidence type="ECO:0000313" key="3">
    <source>
        <dbReference type="Proteomes" id="UP001189429"/>
    </source>
</evidence>
<accession>A0ABN9UKC8</accession>
<dbReference type="Proteomes" id="UP001189429">
    <property type="component" value="Unassembled WGS sequence"/>
</dbReference>
<evidence type="ECO:0000256" key="1">
    <source>
        <dbReference type="SAM" id="MobiDB-lite"/>
    </source>
</evidence>
<organism evidence="2 3">
    <name type="scientific">Prorocentrum cordatum</name>
    <dbReference type="NCBI Taxonomy" id="2364126"/>
    <lineage>
        <taxon>Eukaryota</taxon>
        <taxon>Sar</taxon>
        <taxon>Alveolata</taxon>
        <taxon>Dinophyceae</taxon>
        <taxon>Prorocentrales</taxon>
        <taxon>Prorocentraceae</taxon>
        <taxon>Prorocentrum</taxon>
    </lineage>
</organism>
<reference evidence="2" key="1">
    <citation type="submission" date="2023-10" db="EMBL/GenBank/DDBJ databases">
        <authorList>
            <person name="Chen Y."/>
            <person name="Shah S."/>
            <person name="Dougan E. K."/>
            <person name="Thang M."/>
            <person name="Chan C."/>
        </authorList>
    </citation>
    <scope>NUCLEOTIDE SEQUENCE [LARGE SCALE GENOMIC DNA]</scope>
</reference>
<feature type="non-terminal residue" evidence="2">
    <location>
        <position position="1"/>
    </location>
</feature>
<sequence length="129" mass="13079">APPRAVPKSIRSKTESLEKLSEKGPALAAAAVAVGANAEGADADGDGASSDDEIAAPRNVEMAVPVRTQKPYLCELLRFAGSARDRQLAVAEPKGGAGRSRNPAPLSERCAIGVLAIGLGETIGVSCCL</sequence>
<feature type="region of interest" description="Disordered" evidence="1">
    <location>
        <begin position="1"/>
        <end position="21"/>
    </location>
</feature>
<gene>
    <name evidence="2" type="ORF">PCOR1329_LOCUS49294</name>
</gene>
<evidence type="ECO:0000313" key="2">
    <source>
        <dbReference type="EMBL" id="CAK0860288.1"/>
    </source>
</evidence>
<name>A0ABN9UKC8_9DINO</name>
<feature type="compositionally biased region" description="Basic and acidic residues" evidence="1">
    <location>
        <begin position="12"/>
        <end position="21"/>
    </location>
</feature>
<dbReference type="EMBL" id="CAUYUJ010015962">
    <property type="protein sequence ID" value="CAK0860288.1"/>
    <property type="molecule type" value="Genomic_DNA"/>
</dbReference>
<proteinExistence type="predicted"/>
<feature type="non-terminal residue" evidence="2">
    <location>
        <position position="129"/>
    </location>
</feature>
<keyword evidence="3" id="KW-1185">Reference proteome</keyword>
<protein>
    <submittedName>
        <fullName evidence="2">Uncharacterized protein</fullName>
    </submittedName>
</protein>
<comment type="caution">
    <text evidence="2">The sequence shown here is derived from an EMBL/GenBank/DDBJ whole genome shotgun (WGS) entry which is preliminary data.</text>
</comment>